<evidence type="ECO:0000256" key="1">
    <source>
        <dbReference type="SAM" id="SignalP"/>
    </source>
</evidence>
<keyword evidence="1" id="KW-0732">Signal</keyword>
<sequence length="198" mass="21806">MKVQLLIPILPFLVGLVAAFPAVEPSSVPAVSSTIPNDVPISIPIPLPEGQDTGGDEGAFEDEGQSAIDEGSLPREGPLEKRKLPASIHWEKHPNINFKVGRNINVRADVTLHKDGKVRFYTEVNNRRRWAHTNKTVTNTNVKNNWQSINENPESLSCFATAAWNFGKVVDWVLDWIKDHKEETIAVIAIISAVVAAS</sequence>
<dbReference type="Proteomes" id="UP000504638">
    <property type="component" value="Unplaced"/>
</dbReference>
<protein>
    <submittedName>
        <fullName evidence="2 4">Uncharacterized protein</fullName>
    </submittedName>
</protein>
<feature type="signal peptide" evidence="1">
    <location>
        <begin position="1"/>
        <end position="19"/>
    </location>
</feature>
<reference evidence="2 4" key="1">
    <citation type="submission" date="2020-01" db="EMBL/GenBank/DDBJ databases">
        <authorList>
            <consortium name="DOE Joint Genome Institute"/>
            <person name="Haridas S."/>
            <person name="Albert R."/>
            <person name="Binder M."/>
            <person name="Bloem J."/>
            <person name="Labutti K."/>
            <person name="Salamov A."/>
            <person name="Andreopoulos B."/>
            <person name="Baker S.E."/>
            <person name="Barry K."/>
            <person name="Bills G."/>
            <person name="Bluhm B.H."/>
            <person name="Cannon C."/>
            <person name="Castanera R."/>
            <person name="Culley D.E."/>
            <person name="Daum C."/>
            <person name="Ezra D."/>
            <person name="Gonzalez J.B."/>
            <person name="Henrissat B."/>
            <person name="Kuo A."/>
            <person name="Liang C."/>
            <person name="Lipzen A."/>
            <person name="Lutzoni F."/>
            <person name="Magnuson J."/>
            <person name="Mondo S."/>
            <person name="Nolan M."/>
            <person name="Ohm R."/>
            <person name="Pangilinan J."/>
            <person name="Park H.-J."/>
            <person name="Ramirez L."/>
            <person name="Alfaro M."/>
            <person name="Sun H."/>
            <person name="Tritt A."/>
            <person name="Yoshinaga Y."/>
            <person name="Zwiers L.-H."/>
            <person name="Turgeon B.G."/>
            <person name="Goodwin S.B."/>
            <person name="Spatafora J.W."/>
            <person name="Crous P.W."/>
            <person name="Grigoriev I.V."/>
        </authorList>
    </citation>
    <scope>NUCLEOTIDE SEQUENCE</scope>
    <source>
        <strain evidence="2 4">CBS 781.70</strain>
    </source>
</reference>
<dbReference type="EMBL" id="ML975151">
    <property type="protein sequence ID" value="KAF1815959.1"/>
    <property type="molecule type" value="Genomic_DNA"/>
</dbReference>
<reference evidence="4" key="3">
    <citation type="submission" date="2025-04" db="UniProtKB">
        <authorList>
            <consortium name="RefSeq"/>
        </authorList>
    </citation>
    <scope>IDENTIFICATION</scope>
    <source>
        <strain evidence="4">CBS 781.70</strain>
    </source>
</reference>
<accession>A0A6G1GDL4</accession>
<name>A0A6G1GDL4_9PEZI</name>
<dbReference type="GeneID" id="54418527"/>
<reference evidence="4" key="2">
    <citation type="submission" date="2020-04" db="EMBL/GenBank/DDBJ databases">
        <authorList>
            <consortium name="NCBI Genome Project"/>
        </authorList>
    </citation>
    <scope>NUCLEOTIDE SEQUENCE</scope>
    <source>
        <strain evidence="4">CBS 781.70</strain>
    </source>
</reference>
<dbReference type="RefSeq" id="XP_033537590.1">
    <property type="nucleotide sequence ID" value="XM_033677957.1"/>
</dbReference>
<evidence type="ECO:0000313" key="3">
    <source>
        <dbReference type="Proteomes" id="UP000504638"/>
    </source>
</evidence>
<feature type="chain" id="PRO_5044632029" evidence="1">
    <location>
        <begin position="20"/>
        <end position="198"/>
    </location>
</feature>
<gene>
    <name evidence="2 4" type="ORF">P152DRAFT_446952</name>
</gene>
<dbReference type="AlphaFoldDB" id="A0A6G1GDL4"/>
<keyword evidence="3" id="KW-1185">Reference proteome</keyword>
<evidence type="ECO:0000313" key="2">
    <source>
        <dbReference type="EMBL" id="KAF1815959.1"/>
    </source>
</evidence>
<organism evidence="2">
    <name type="scientific">Eremomyces bilateralis CBS 781.70</name>
    <dbReference type="NCBI Taxonomy" id="1392243"/>
    <lineage>
        <taxon>Eukaryota</taxon>
        <taxon>Fungi</taxon>
        <taxon>Dikarya</taxon>
        <taxon>Ascomycota</taxon>
        <taxon>Pezizomycotina</taxon>
        <taxon>Dothideomycetes</taxon>
        <taxon>Dothideomycetes incertae sedis</taxon>
        <taxon>Eremomycetales</taxon>
        <taxon>Eremomycetaceae</taxon>
        <taxon>Eremomyces</taxon>
    </lineage>
</organism>
<proteinExistence type="predicted"/>
<evidence type="ECO:0000313" key="4">
    <source>
        <dbReference type="RefSeq" id="XP_033537590.1"/>
    </source>
</evidence>